<comment type="function">
    <text evidence="1">Probable acetyltransferase, which acetylates the inositol ring of phosphatidylinositol during biosynthesis of GPI-anchor.</text>
</comment>
<evidence type="ECO:0000256" key="5">
    <source>
        <dbReference type="ARBA" id="ARBA00022502"/>
    </source>
</evidence>
<dbReference type="GO" id="GO:0006506">
    <property type="term" value="P:GPI anchor biosynthetic process"/>
    <property type="evidence" value="ECO:0007669"/>
    <property type="project" value="UniProtKB-KW"/>
</dbReference>
<evidence type="ECO:0000313" key="11">
    <source>
        <dbReference type="Proteomes" id="UP000800093"/>
    </source>
</evidence>
<feature type="transmembrane region" description="Helical" evidence="9">
    <location>
        <begin position="240"/>
        <end position="258"/>
    </location>
</feature>
<evidence type="ECO:0000313" key="10">
    <source>
        <dbReference type="EMBL" id="KAF2259794.1"/>
    </source>
</evidence>
<dbReference type="EC" id="2.3.-.-" evidence="9"/>
<comment type="similarity">
    <text evidence="4 9">Belongs to the PIGW family.</text>
</comment>
<comment type="caution">
    <text evidence="10">The sequence shown here is derived from an EMBL/GenBank/DDBJ whole genome shotgun (WGS) entry which is preliminary data.</text>
</comment>
<gene>
    <name evidence="10" type="ORF">CC78DRAFT_585558</name>
</gene>
<dbReference type="Pfam" id="PF06423">
    <property type="entry name" value="GWT1"/>
    <property type="match status" value="1"/>
</dbReference>
<comment type="subcellular location">
    <subcellularLocation>
        <location evidence="2 9">Endoplasmic reticulum membrane</location>
        <topology evidence="2 9">Multi-pass membrane protein</topology>
    </subcellularLocation>
</comment>
<keyword evidence="7 9" id="KW-1133">Transmembrane helix</keyword>
<organism evidence="10 11">
    <name type="scientific">Lojkania enalia</name>
    <dbReference type="NCBI Taxonomy" id="147567"/>
    <lineage>
        <taxon>Eukaryota</taxon>
        <taxon>Fungi</taxon>
        <taxon>Dikarya</taxon>
        <taxon>Ascomycota</taxon>
        <taxon>Pezizomycotina</taxon>
        <taxon>Dothideomycetes</taxon>
        <taxon>Pleosporomycetidae</taxon>
        <taxon>Pleosporales</taxon>
        <taxon>Pleosporales incertae sedis</taxon>
        <taxon>Lojkania</taxon>
    </lineage>
</organism>
<feature type="transmembrane region" description="Helical" evidence="9">
    <location>
        <begin position="136"/>
        <end position="153"/>
    </location>
</feature>
<name>A0A9P4JYY7_9PLEO</name>
<dbReference type="PANTHER" id="PTHR20661">
    <property type="entry name" value="PHOSPHATIDYLINOSITOL-GLYCAN BIOSYNTHESIS CLASS W PROTEIN"/>
    <property type="match status" value="1"/>
</dbReference>
<evidence type="ECO:0000256" key="9">
    <source>
        <dbReference type="RuleBase" id="RU280819"/>
    </source>
</evidence>
<keyword evidence="9" id="KW-0256">Endoplasmic reticulum</keyword>
<accession>A0A9P4JYY7</accession>
<dbReference type="Proteomes" id="UP000800093">
    <property type="component" value="Unassembled WGS sequence"/>
</dbReference>
<dbReference type="GO" id="GO:0005789">
    <property type="term" value="C:endoplasmic reticulum membrane"/>
    <property type="evidence" value="ECO:0007669"/>
    <property type="project" value="UniProtKB-SubCell"/>
</dbReference>
<keyword evidence="9" id="KW-0808">Transferase</keyword>
<keyword evidence="9" id="KW-0012">Acyltransferase</keyword>
<sequence length="491" mass="53875">MGRDDKNAKEAFVSGLTGSSIGDINTVSLVLPLSVLLWSVLQSRMRVFSPYTLPAALIDFLINCAAPLFATTAYADALWPFNLFLLLPTVFLFLTSRPLSLGPIPSRPPAVHTSMKQTALDPLPVKPFITHYRGSMIIITSIAILAIDFRVFPRRFGKVENWGTSLMDIGVGSFVFTSGVVSVRSFLKTEAGRHPPLLKRLLSSLRHSLPLLILGMVRLVSVKGLNYAEHVTEYGVHWNFFFTLGFLPPFVALFQSAFDIMPSYAVLACVLGAAYEIALDATSLTDYIVTAPRSSLISMNREGICSFFGYLAIFLAGQSVGSFVLPRQQPLRKGATIREIMKQSILAKIAISAMIWSVLFWFSTSFYGLRLGVSRRLANLPYFLWVAAYNTTQIGACCAIETLCFPNLHKAPTKEEEIQRSREATSSVLFAFNRNGLAVFLLANLLTGLVNLTVPTLQTGVLQSMAILVGYIAIVTGVALGLDRLNVTIKL</sequence>
<proteinExistence type="inferred from homology"/>
<keyword evidence="6 9" id="KW-0812">Transmembrane</keyword>
<feature type="transmembrane region" description="Helical" evidence="9">
    <location>
        <begin position="307"/>
        <end position="325"/>
    </location>
</feature>
<feature type="transmembrane region" description="Helical" evidence="9">
    <location>
        <begin position="345"/>
        <end position="362"/>
    </location>
</feature>
<comment type="pathway">
    <text evidence="3 9">Glycolipid biosynthesis; glycosylphosphatidylinositol-anchor biosynthesis.</text>
</comment>
<evidence type="ECO:0000256" key="7">
    <source>
        <dbReference type="ARBA" id="ARBA00022989"/>
    </source>
</evidence>
<protein>
    <recommendedName>
        <fullName evidence="9">GPI-anchored wall transfer protein</fullName>
        <ecNumber evidence="9">2.3.-.-</ecNumber>
    </recommendedName>
</protein>
<keyword evidence="11" id="KW-1185">Reference proteome</keyword>
<feature type="transmembrane region" description="Helical" evidence="9">
    <location>
        <begin position="461"/>
        <end position="482"/>
    </location>
</feature>
<evidence type="ECO:0000256" key="6">
    <source>
        <dbReference type="ARBA" id="ARBA00022692"/>
    </source>
</evidence>
<comment type="function">
    <text evidence="9">A acetyltransferase, which acetylates the inositol ring of phosphatidylinositol during biosynthesis of GPI-anchor.</text>
</comment>
<feature type="transmembrane region" description="Helical" evidence="9">
    <location>
        <begin position="53"/>
        <end position="71"/>
    </location>
</feature>
<dbReference type="AlphaFoldDB" id="A0A9P4JYY7"/>
<dbReference type="EMBL" id="ML986698">
    <property type="protein sequence ID" value="KAF2259794.1"/>
    <property type="molecule type" value="Genomic_DNA"/>
</dbReference>
<keyword evidence="8 9" id="KW-0472">Membrane</keyword>
<feature type="transmembrane region" description="Helical" evidence="9">
    <location>
        <begin position="428"/>
        <end position="449"/>
    </location>
</feature>
<evidence type="ECO:0000256" key="8">
    <source>
        <dbReference type="ARBA" id="ARBA00023136"/>
    </source>
</evidence>
<evidence type="ECO:0000256" key="1">
    <source>
        <dbReference type="ARBA" id="ARBA00002531"/>
    </source>
</evidence>
<evidence type="ECO:0000256" key="4">
    <source>
        <dbReference type="ARBA" id="ARBA00007559"/>
    </source>
</evidence>
<feature type="transmembrane region" description="Helical" evidence="9">
    <location>
        <begin position="382"/>
        <end position="408"/>
    </location>
</feature>
<evidence type="ECO:0000256" key="2">
    <source>
        <dbReference type="ARBA" id="ARBA00004477"/>
    </source>
</evidence>
<evidence type="ECO:0000256" key="3">
    <source>
        <dbReference type="ARBA" id="ARBA00004687"/>
    </source>
</evidence>
<dbReference type="GO" id="GO:0032216">
    <property type="term" value="F:glucosaminyl-phosphatidylinositol O-acyltransferase activity"/>
    <property type="evidence" value="ECO:0007669"/>
    <property type="project" value="TreeGrafter"/>
</dbReference>
<reference evidence="11" key="1">
    <citation type="journal article" date="2020" name="Stud. Mycol.">
        <title>101 Dothideomycetes genomes: A test case for predicting lifestyles and emergence of pathogens.</title>
        <authorList>
            <person name="Haridas S."/>
            <person name="Albert R."/>
            <person name="Binder M."/>
            <person name="Bloem J."/>
            <person name="LaButti K."/>
            <person name="Salamov A."/>
            <person name="Andreopoulos B."/>
            <person name="Baker S."/>
            <person name="Barry K."/>
            <person name="Bills G."/>
            <person name="Bluhm B."/>
            <person name="Cannon C."/>
            <person name="Castanera R."/>
            <person name="Culley D."/>
            <person name="Daum C."/>
            <person name="Ezra D."/>
            <person name="Gonzalez J."/>
            <person name="Henrissat B."/>
            <person name="Kuo A."/>
            <person name="Liang C."/>
            <person name="Lipzen A."/>
            <person name="Lutzoni F."/>
            <person name="Magnuson J."/>
            <person name="Mondo S."/>
            <person name="Nolan M."/>
            <person name="Ohm R."/>
            <person name="Pangilinan J."/>
            <person name="Park H.-J."/>
            <person name="Ramirez L."/>
            <person name="Alfaro M."/>
            <person name="Sun H."/>
            <person name="Tritt A."/>
            <person name="Yoshinaga Y."/>
            <person name="Zwiers L.-H."/>
            <person name="Turgeon B."/>
            <person name="Goodwin S."/>
            <person name="Spatafora J."/>
            <person name="Crous P."/>
            <person name="Grigoriev I."/>
        </authorList>
    </citation>
    <scope>NUCLEOTIDE SEQUENCE [LARGE SCALE GENOMIC DNA]</scope>
    <source>
        <strain evidence="11">CBS 304.66</strain>
    </source>
</reference>
<dbReference type="PIRSF" id="PIRSF017321">
    <property type="entry name" value="GWT1"/>
    <property type="match status" value="1"/>
</dbReference>
<dbReference type="OrthoDB" id="15270at2759"/>
<dbReference type="InterPro" id="IPR009447">
    <property type="entry name" value="PIGW/GWT1"/>
</dbReference>
<dbReference type="PANTHER" id="PTHR20661:SF0">
    <property type="entry name" value="PHOSPHATIDYLINOSITOL-GLYCAN BIOSYNTHESIS CLASS W PROTEIN"/>
    <property type="match status" value="1"/>
</dbReference>
<keyword evidence="5 9" id="KW-0337">GPI-anchor biosynthesis</keyword>
<feature type="transmembrane region" description="Helical" evidence="9">
    <location>
        <begin position="77"/>
        <end position="94"/>
    </location>
</feature>
<feature type="transmembrane region" description="Helical" evidence="9">
    <location>
        <begin position="20"/>
        <end position="41"/>
    </location>
</feature>
<dbReference type="GO" id="GO:0072659">
    <property type="term" value="P:protein localization to plasma membrane"/>
    <property type="evidence" value="ECO:0007669"/>
    <property type="project" value="TreeGrafter"/>
</dbReference>